<evidence type="ECO:0000313" key="2">
    <source>
        <dbReference type="EMBL" id="CAK7216807.1"/>
    </source>
</evidence>
<feature type="compositionally biased region" description="Low complexity" evidence="1">
    <location>
        <begin position="1358"/>
        <end position="1367"/>
    </location>
</feature>
<dbReference type="PANTHER" id="PTHR42064:SF1">
    <property type="entry name" value="YALI0F28677P"/>
    <property type="match status" value="1"/>
</dbReference>
<feature type="region of interest" description="Disordered" evidence="1">
    <location>
        <begin position="1350"/>
        <end position="1369"/>
    </location>
</feature>
<feature type="compositionally biased region" description="Basic and acidic residues" evidence="1">
    <location>
        <begin position="1045"/>
        <end position="1077"/>
    </location>
</feature>
<evidence type="ECO:0000313" key="3">
    <source>
        <dbReference type="Proteomes" id="UP001642405"/>
    </source>
</evidence>
<feature type="region of interest" description="Disordered" evidence="1">
    <location>
        <begin position="827"/>
        <end position="862"/>
    </location>
</feature>
<feature type="compositionally biased region" description="Low complexity" evidence="1">
    <location>
        <begin position="1646"/>
        <end position="1661"/>
    </location>
</feature>
<feature type="compositionally biased region" description="Low complexity" evidence="1">
    <location>
        <begin position="438"/>
        <end position="463"/>
    </location>
</feature>
<feature type="region of interest" description="Disordered" evidence="1">
    <location>
        <begin position="1614"/>
        <end position="1689"/>
    </location>
</feature>
<feature type="region of interest" description="Disordered" evidence="1">
    <location>
        <begin position="1"/>
        <end position="90"/>
    </location>
</feature>
<proteinExistence type="predicted"/>
<feature type="compositionally biased region" description="Polar residues" evidence="1">
    <location>
        <begin position="1442"/>
        <end position="1462"/>
    </location>
</feature>
<feature type="compositionally biased region" description="Basic residues" evidence="1">
    <location>
        <begin position="1576"/>
        <end position="1585"/>
    </location>
</feature>
<comment type="caution">
    <text evidence="2">The sequence shown here is derived from an EMBL/GenBank/DDBJ whole genome shotgun (WGS) entry which is preliminary data.</text>
</comment>
<feature type="region of interest" description="Disordered" evidence="1">
    <location>
        <begin position="1012"/>
        <end position="1079"/>
    </location>
</feature>
<feature type="region of interest" description="Disordered" evidence="1">
    <location>
        <begin position="1442"/>
        <end position="1507"/>
    </location>
</feature>
<reference evidence="2 3" key="1">
    <citation type="submission" date="2024-01" db="EMBL/GenBank/DDBJ databases">
        <authorList>
            <person name="Allen C."/>
            <person name="Tagirdzhanova G."/>
        </authorList>
    </citation>
    <scope>NUCLEOTIDE SEQUENCE [LARGE SCALE GENOMIC DNA]</scope>
</reference>
<feature type="region of interest" description="Disordered" evidence="1">
    <location>
        <begin position="916"/>
        <end position="959"/>
    </location>
</feature>
<accession>A0ABP0BB05</accession>
<feature type="region of interest" description="Disordered" evidence="1">
    <location>
        <begin position="1794"/>
        <end position="1814"/>
    </location>
</feature>
<keyword evidence="3" id="KW-1185">Reference proteome</keyword>
<gene>
    <name evidence="2" type="ORF">SCUCBS95973_002931</name>
</gene>
<feature type="region of interest" description="Disordered" evidence="1">
    <location>
        <begin position="194"/>
        <end position="225"/>
    </location>
</feature>
<dbReference type="EMBL" id="CAWUHB010000012">
    <property type="protein sequence ID" value="CAK7216807.1"/>
    <property type="molecule type" value="Genomic_DNA"/>
</dbReference>
<feature type="compositionally biased region" description="Low complexity" evidence="1">
    <location>
        <begin position="1936"/>
        <end position="1953"/>
    </location>
</feature>
<feature type="region of interest" description="Disordered" evidence="1">
    <location>
        <begin position="1751"/>
        <end position="1779"/>
    </location>
</feature>
<feature type="compositionally biased region" description="Polar residues" evidence="1">
    <location>
        <begin position="1796"/>
        <end position="1809"/>
    </location>
</feature>
<protein>
    <submittedName>
        <fullName evidence="2">Uncharacterized protein</fullName>
    </submittedName>
</protein>
<feature type="region of interest" description="Disordered" evidence="1">
    <location>
        <begin position="1569"/>
        <end position="1593"/>
    </location>
</feature>
<dbReference type="PANTHER" id="PTHR42064">
    <property type="entry name" value="YALI0F28677P"/>
    <property type="match status" value="1"/>
</dbReference>
<feature type="compositionally biased region" description="Polar residues" evidence="1">
    <location>
        <begin position="1"/>
        <end position="16"/>
    </location>
</feature>
<feature type="region of interest" description="Disordered" evidence="1">
    <location>
        <begin position="2016"/>
        <end position="2054"/>
    </location>
</feature>
<feature type="compositionally biased region" description="Polar residues" evidence="1">
    <location>
        <begin position="1636"/>
        <end position="1645"/>
    </location>
</feature>
<name>A0ABP0BB05_9PEZI</name>
<evidence type="ECO:0000256" key="1">
    <source>
        <dbReference type="SAM" id="MobiDB-lite"/>
    </source>
</evidence>
<feature type="compositionally biased region" description="Acidic residues" evidence="1">
    <location>
        <begin position="923"/>
        <end position="950"/>
    </location>
</feature>
<feature type="compositionally biased region" description="Low complexity" evidence="1">
    <location>
        <begin position="1671"/>
        <end position="1689"/>
    </location>
</feature>
<feature type="region of interest" description="Disordered" evidence="1">
    <location>
        <begin position="1921"/>
        <end position="1953"/>
    </location>
</feature>
<feature type="compositionally biased region" description="Low complexity" evidence="1">
    <location>
        <begin position="1768"/>
        <end position="1779"/>
    </location>
</feature>
<feature type="compositionally biased region" description="Low complexity" evidence="1">
    <location>
        <begin position="1492"/>
        <end position="1503"/>
    </location>
</feature>
<feature type="compositionally biased region" description="Polar residues" evidence="1">
    <location>
        <begin position="1012"/>
        <end position="1024"/>
    </location>
</feature>
<feature type="compositionally biased region" description="Gly residues" evidence="1">
    <location>
        <begin position="2018"/>
        <end position="2044"/>
    </location>
</feature>
<organism evidence="2 3">
    <name type="scientific">Sporothrix curviconia</name>
    <dbReference type="NCBI Taxonomy" id="1260050"/>
    <lineage>
        <taxon>Eukaryota</taxon>
        <taxon>Fungi</taxon>
        <taxon>Dikarya</taxon>
        <taxon>Ascomycota</taxon>
        <taxon>Pezizomycotina</taxon>
        <taxon>Sordariomycetes</taxon>
        <taxon>Sordariomycetidae</taxon>
        <taxon>Ophiostomatales</taxon>
        <taxon>Ophiostomataceae</taxon>
        <taxon>Sporothrix</taxon>
    </lineage>
</organism>
<feature type="compositionally biased region" description="Pro residues" evidence="1">
    <location>
        <begin position="1925"/>
        <end position="1935"/>
    </location>
</feature>
<dbReference type="Proteomes" id="UP001642405">
    <property type="component" value="Unassembled WGS sequence"/>
</dbReference>
<feature type="region of interest" description="Disordered" evidence="1">
    <location>
        <begin position="432"/>
        <end position="467"/>
    </location>
</feature>
<sequence>MIPLQRSLSSPVNDHSSLPPPNSNAHGLPRSPTPSLHDSEEKYVGVPRRAQPVPTTRSAARIVEGALSYHNRRSDGTSARRTSAGPLTMPPTLTNLMVSSKTTAAAATTATVTATATTVSTLAGMPILTYQGGPLAGPLASASVALPPLAAVTDVRTIPGFPPTPPHRLAVTQHRPPIPPPSHGLPAHGLLAAPSPRGVMSGPKLVSSSESEASPPTSPAGISDMKYQFSTNPLLQDPSQYTGGRVAAEYQGTSLNELAHLVRLSKYQERKRTQTRTRLQLNLISTVLSSRLVRCGDMAHRNLTECFRGDDRTGFANLYNAVHNVRKSCDELRKYALFEPELEALRSPASTESLDTATAANSFTGNAATSAGPPSLAAPFLNDVSAEARQIFISFLTSLRNNPDYLATRLCSLSTAELSALTSFSQGMEPIDSVLPFHSRPSSSTRTSSSTSGRSSSTHNSVSGGHGKEANHVQMLLSFQRHDPLSALIHTCFANSAGPDSAEDRRRTDIWASACARLISEKGAGGEPVLVAVLNAWSAMREWSGRSSMEWFLMKILEDGAFLLDRAEDQNGTRFNLNEWTTKDQIAAEEFYDRAIKDLFDVIDDEDMTGIPEGLIELGNQILRKLDAKFVDNTRSWLVSKWLFGTWLLSVVIHPETYGLMAEYHITEYGRQKILKEVALRAQRLVVEKTMTMSNLNGAKPVSTPLANQDHIKTNYAHIENIVNRFRDSKAHRPVARLLPARSITSLRETVEVHPYLVVSPADLVTMVNALFPERRPRSAQSGSLRSGSGSVSNFSVASQPVAVSIPRSNADAYSVLSTSVSSANSDATTSVEPLLESQQTGTSSYRSSPPPSFSLSGGDQRRLNHYEDDGYRLRLAVQDMVHFLGRECVRGACHPCAERWAVLFISADGNSLSMHMTYDHPDGDDEDVEEDTTSSSDETDDTSEDDEQSGPDKTELDTDYHQLRNCILKLVEEYEIPQALEASNGVAPTFSNRANRLKKYRLKNKVVTMETTASSPHVLQSRNPYLRRVDGNVGDAVRSPPTHRTQESRDSQDSQDSRDSQNSHGTRDQRQRKEPEATEPVLISMLEAASSQSRSQSDFLSAHQYWKTIQQLNALSSDSLRKNGFAALLNIFSRGPRDSIRRSAAAVEEYEAWLIWLKQSQERAEGALDTMTKRLRALRDKMWYVTDVRNSAPYEFTRNIAVALKTMGTSRKWDAYQRSRQNKPRGPAASYLYRTESELVELLAATEGQGGPNKLSDDQAEKTLRWLQHYGIANFCQGEERIHRFSCEIASCADKLIGESIVEAPVLWSSDLFLRDRRYLETTGRSGARDRDVSGTLWDDASSIRSFDSDNRRFNTSSGRPSSSLLRGDRDLRASLSQSNASTQSFDSGRYSFSRASTSFSEVLGGGQDYFSGGLMSPVPAIDASTTFWSPFQLFQPAPISSSAGTSRAQSPTASSTNLSSPFAPIHQTPRRSLFSRHQGDGVQTPPSHMSSGRPGTSASSSVDTVFQQRMSEEKVRFLSELRQTLTSLLLSDLGNLVFARGSETDHWFGSLGQECIERREAIEKRQRHEAVAEKKRRSNRNSLKHIAVDNNERKNELGESWLSAAGSNAGPAGCAVSAGGDMSPSAMSRRSHTSDAAGSSHGNDSSATASDHTAMAATAARHDRSPLHTATKAPTTSTTRKTATKTATTSDFPFTKAYTRLLRMFCVHPNPQAKLAALFELENLITASLSSRSTRRRLALLTKSGTSPVVSHATATGSGGPFNEESTTTTILGSSSSRVKPLEEAIDNIKGRRSSTLGARQQPTLSRRGSVGVNGERITGASAGAGAGYSSSSNNTSQTKDAVACILQSLFCDPTIRPKTLFRDLQFIAAFVPSDVLDRSERGKSFWAAGLAALLLKSEVCTTMIEVADEIVGVYTKTRKAHAPPPPPPPPPSAASGDGSNSGSPSMSYSTPLPLSSSYSLADAARMLTITAKEGDATSQRELAIFYLSNPELVERTTLPLSKPREVFKKTVMDKYGGGSSSSGGGSSGMSGHGLGGGPGGHGHGHGHGYGHGPGDNGVYDVRNDPALMCVAIHWMEAAEQGGDELARTFLGQNEMIK</sequence>